<gene>
    <name evidence="1" type="primary">ORF102503</name>
</gene>
<sequence length="49" mass="5755">SAQVLLDRKKNKSLRSCALKRFSNYYINNAMQWTPDGKQKERQTHKQSG</sequence>
<protein>
    <submittedName>
        <fullName evidence="1">Uncharacterized protein</fullName>
    </submittedName>
</protein>
<dbReference type="EMBL" id="HACG01030130">
    <property type="protein sequence ID" value="CEK76995.1"/>
    <property type="molecule type" value="Transcribed_RNA"/>
</dbReference>
<evidence type="ECO:0000313" key="1">
    <source>
        <dbReference type="EMBL" id="CEK76995.1"/>
    </source>
</evidence>
<name>A0A0B7AAM9_9EUPU</name>
<feature type="non-terminal residue" evidence="1">
    <location>
        <position position="1"/>
    </location>
</feature>
<reference evidence="1" key="1">
    <citation type="submission" date="2014-12" db="EMBL/GenBank/DDBJ databases">
        <title>Insight into the proteome of Arion vulgaris.</title>
        <authorList>
            <person name="Aradska J."/>
            <person name="Bulat T."/>
            <person name="Smidak R."/>
            <person name="Sarate P."/>
            <person name="Gangsoo J."/>
            <person name="Sialana F."/>
            <person name="Bilban M."/>
            <person name="Lubec G."/>
        </authorList>
    </citation>
    <scope>NUCLEOTIDE SEQUENCE</scope>
    <source>
        <tissue evidence="1">Skin</tissue>
    </source>
</reference>
<dbReference type="AlphaFoldDB" id="A0A0B7AAM9"/>
<accession>A0A0B7AAM9</accession>
<organism evidence="1">
    <name type="scientific">Arion vulgaris</name>
    <dbReference type="NCBI Taxonomy" id="1028688"/>
    <lineage>
        <taxon>Eukaryota</taxon>
        <taxon>Metazoa</taxon>
        <taxon>Spiralia</taxon>
        <taxon>Lophotrochozoa</taxon>
        <taxon>Mollusca</taxon>
        <taxon>Gastropoda</taxon>
        <taxon>Heterobranchia</taxon>
        <taxon>Euthyneura</taxon>
        <taxon>Panpulmonata</taxon>
        <taxon>Eupulmonata</taxon>
        <taxon>Stylommatophora</taxon>
        <taxon>Helicina</taxon>
        <taxon>Arionoidea</taxon>
        <taxon>Arionidae</taxon>
        <taxon>Arion</taxon>
    </lineage>
</organism>
<proteinExistence type="predicted"/>